<feature type="compositionally biased region" description="Low complexity" evidence="1">
    <location>
        <begin position="53"/>
        <end position="64"/>
    </location>
</feature>
<feature type="region of interest" description="Disordered" evidence="1">
    <location>
        <begin position="1"/>
        <end position="88"/>
    </location>
</feature>
<feature type="compositionally biased region" description="Acidic residues" evidence="1">
    <location>
        <begin position="34"/>
        <end position="52"/>
    </location>
</feature>
<evidence type="ECO:0000313" key="3">
    <source>
        <dbReference type="Proteomes" id="UP001177670"/>
    </source>
</evidence>
<feature type="compositionally biased region" description="Basic and acidic residues" evidence="1">
    <location>
        <begin position="1"/>
        <end position="33"/>
    </location>
</feature>
<evidence type="ECO:0000313" key="2">
    <source>
        <dbReference type="EMBL" id="KAK1132638.1"/>
    </source>
</evidence>
<protein>
    <submittedName>
        <fullName evidence="2">Uncharacterized protein</fullName>
    </submittedName>
</protein>
<sequence length="112" mass="12057">MERASETKRDETRREAEKEKDRKDREVGERLDAPQEDEEAAAEVEEEEEEESAAAAATAAAGGQTDQGGQRGQGNLDSARGTRRVPPIATKSLCPLLAGKSSIQTVYHCVSG</sequence>
<gene>
    <name evidence="2" type="ORF">K0M31_014023</name>
</gene>
<accession>A0AA40G7Q5</accession>
<proteinExistence type="predicted"/>
<dbReference type="Proteomes" id="UP001177670">
    <property type="component" value="Unassembled WGS sequence"/>
</dbReference>
<comment type="caution">
    <text evidence="2">The sequence shown here is derived from an EMBL/GenBank/DDBJ whole genome shotgun (WGS) entry which is preliminary data.</text>
</comment>
<dbReference type="AlphaFoldDB" id="A0AA40G7Q5"/>
<dbReference type="EMBL" id="JAHYIQ010000004">
    <property type="protein sequence ID" value="KAK1132638.1"/>
    <property type="molecule type" value="Genomic_DNA"/>
</dbReference>
<evidence type="ECO:0000256" key="1">
    <source>
        <dbReference type="SAM" id="MobiDB-lite"/>
    </source>
</evidence>
<reference evidence="2" key="1">
    <citation type="submission" date="2021-10" db="EMBL/GenBank/DDBJ databases">
        <title>Melipona bicolor Genome sequencing and assembly.</title>
        <authorList>
            <person name="Araujo N.S."/>
            <person name="Arias M.C."/>
        </authorList>
    </citation>
    <scope>NUCLEOTIDE SEQUENCE</scope>
    <source>
        <strain evidence="2">USP_2M_L1-L4_2017</strain>
        <tissue evidence="2">Whole body</tissue>
    </source>
</reference>
<keyword evidence="3" id="KW-1185">Reference proteome</keyword>
<name>A0AA40G7Q5_9HYME</name>
<organism evidence="2 3">
    <name type="scientific">Melipona bicolor</name>
    <dbReference type="NCBI Taxonomy" id="60889"/>
    <lineage>
        <taxon>Eukaryota</taxon>
        <taxon>Metazoa</taxon>
        <taxon>Ecdysozoa</taxon>
        <taxon>Arthropoda</taxon>
        <taxon>Hexapoda</taxon>
        <taxon>Insecta</taxon>
        <taxon>Pterygota</taxon>
        <taxon>Neoptera</taxon>
        <taxon>Endopterygota</taxon>
        <taxon>Hymenoptera</taxon>
        <taxon>Apocrita</taxon>
        <taxon>Aculeata</taxon>
        <taxon>Apoidea</taxon>
        <taxon>Anthophila</taxon>
        <taxon>Apidae</taxon>
        <taxon>Melipona</taxon>
    </lineage>
</organism>